<feature type="transmembrane region" description="Helical" evidence="2">
    <location>
        <begin position="176"/>
        <end position="194"/>
    </location>
</feature>
<evidence type="ECO:0000313" key="4">
    <source>
        <dbReference type="Proteomes" id="UP000199629"/>
    </source>
</evidence>
<feature type="transmembrane region" description="Helical" evidence="2">
    <location>
        <begin position="290"/>
        <end position="312"/>
    </location>
</feature>
<feature type="transmembrane region" description="Helical" evidence="2">
    <location>
        <begin position="117"/>
        <end position="138"/>
    </location>
</feature>
<sequence>MGRDGARWRPSWPRPPAPAPAGRRVTPFEIFFDLVFVFALTRIMSLIGQRATPATMGQGLILLVLLWIAWSSYTWLGNHTRAEVGVVRGGFLVAMAALFVAALAMPEAWTSGPGLDGPLLVALAYVLLRVVHLGLYHWAAAGVPGLRARIRFFAAVSAVGWVPLLLGALLSGTAHAVLWVAAFVVEIGGQRLSYARRGTWPLRSASHFTERHGLVLIIALGESLVAAGVGAGSAVTRLPVLGVALVGFAVTSCLWWLYFDRAGPAAARVLATATGERRDRIASDAYSQTHLLLITGVIYLSLGVEQVLALVAGGHGGGAHAEGATMSWSASVALYGGAALFLGGRLLFLRLTGQPVPPAQRAVVVLVLLLLPSGVVLPPAGALGVLGLLLLAAVAVERRSGRRGTNAGPPPPEGG</sequence>
<keyword evidence="4" id="KW-1185">Reference proteome</keyword>
<keyword evidence="2" id="KW-1133">Transmembrane helix</keyword>
<dbReference type="RefSeq" id="WP_091258365.1">
    <property type="nucleotide sequence ID" value="NZ_FMCS01000001.1"/>
</dbReference>
<organism evidence="3 4">
    <name type="scientific">Micromonospora chaiyaphumensis</name>
    <dbReference type="NCBI Taxonomy" id="307119"/>
    <lineage>
        <taxon>Bacteria</taxon>
        <taxon>Bacillati</taxon>
        <taxon>Actinomycetota</taxon>
        <taxon>Actinomycetes</taxon>
        <taxon>Micromonosporales</taxon>
        <taxon>Micromonosporaceae</taxon>
        <taxon>Micromonospora</taxon>
    </lineage>
</organism>
<dbReference type="AlphaFoldDB" id="A0A1C4U6Y1"/>
<name>A0A1C4U6Y1_9ACTN</name>
<feature type="transmembrane region" description="Helical" evidence="2">
    <location>
        <begin position="332"/>
        <end position="351"/>
    </location>
</feature>
<dbReference type="Pfam" id="PF06772">
    <property type="entry name" value="LtrA"/>
    <property type="match status" value="1"/>
</dbReference>
<dbReference type="EMBL" id="FMCS01000001">
    <property type="protein sequence ID" value="SCE67470.1"/>
    <property type="molecule type" value="Genomic_DNA"/>
</dbReference>
<keyword evidence="2" id="KW-0812">Transmembrane</keyword>
<evidence type="ECO:0000313" key="3">
    <source>
        <dbReference type="EMBL" id="SCE67470.1"/>
    </source>
</evidence>
<proteinExistence type="predicted"/>
<dbReference type="InterPro" id="IPR010640">
    <property type="entry name" value="Low_temperature_requirement_A"/>
</dbReference>
<feature type="transmembrane region" description="Helical" evidence="2">
    <location>
        <begin position="54"/>
        <end position="73"/>
    </location>
</feature>
<feature type="transmembrane region" description="Helical" evidence="2">
    <location>
        <begin position="214"/>
        <end position="234"/>
    </location>
</feature>
<feature type="transmembrane region" description="Helical" evidence="2">
    <location>
        <begin position="85"/>
        <end position="105"/>
    </location>
</feature>
<feature type="transmembrane region" description="Helical" evidence="2">
    <location>
        <begin position="240"/>
        <end position="259"/>
    </location>
</feature>
<dbReference type="PANTHER" id="PTHR36840:SF1">
    <property type="entry name" value="BLL5714 PROTEIN"/>
    <property type="match status" value="1"/>
</dbReference>
<dbReference type="PANTHER" id="PTHR36840">
    <property type="entry name" value="BLL5714 PROTEIN"/>
    <property type="match status" value="1"/>
</dbReference>
<reference evidence="4" key="1">
    <citation type="submission" date="2016-06" db="EMBL/GenBank/DDBJ databases">
        <authorList>
            <person name="Varghese N."/>
            <person name="Submissions Spin"/>
        </authorList>
    </citation>
    <scope>NUCLEOTIDE SEQUENCE [LARGE SCALE GENOMIC DNA]</scope>
    <source>
        <strain evidence="4">DSM 45246</strain>
    </source>
</reference>
<accession>A0A1C4U6Y1</accession>
<protein>
    <submittedName>
        <fullName evidence="3">Low temperature requirement protein LtrA</fullName>
    </submittedName>
</protein>
<evidence type="ECO:0000256" key="2">
    <source>
        <dbReference type="SAM" id="Phobius"/>
    </source>
</evidence>
<feature type="transmembrane region" description="Helical" evidence="2">
    <location>
        <begin position="363"/>
        <end position="396"/>
    </location>
</feature>
<feature type="transmembrane region" description="Helical" evidence="2">
    <location>
        <begin position="150"/>
        <end position="170"/>
    </location>
</feature>
<dbReference type="Proteomes" id="UP000199629">
    <property type="component" value="Unassembled WGS sequence"/>
</dbReference>
<feature type="transmembrane region" description="Helical" evidence="2">
    <location>
        <begin position="30"/>
        <end position="48"/>
    </location>
</feature>
<feature type="region of interest" description="Disordered" evidence="1">
    <location>
        <begin position="1"/>
        <end position="20"/>
    </location>
</feature>
<evidence type="ECO:0000256" key="1">
    <source>
        <dbReference type="SAM" id="MobiDB-lite"/>
    </source>
</evidence>
<keyword evidence="2" id="KW-0472">Membrane</keyword>
<gene>
    <name evidence="3" type="ORF">GA0070214_101408</name>
</gene>